<feature type="non-terminal residue" evidence="3">
    <location>
        <position position="1"/>
    </location>
</feature>
<feature type="compositionally biased region" description="Basic and acidic residues" evidence="2">
    <location>
        <begin position="102"/>
        <end position="112"/>
    </location>
</feature>
<keyword evidence="1" id="KW-0175">Coiled coil</keyword>
<protein>
    <submittedName>
        <fullName evidence="3">Uncharacterized protein</fullName>
    </submittedName>
</protein>
<dbReference type="AlphaFoldDB" id="A0A820RE37"/>
<feature type="region of interest" description="Disordered" evidence="2">
    <location>
        <begin position="92"/>
        <end position="112"/>
    </location>
</feature>
<evidence type="ECO:0000313" key="4">
    <source>
        <dbReference type="Proteomes" id="UP000663868"/>
    </source>
</evidence>
<name>A0A820RE37_9BILA</name>
<accession>A0A820RE37</accession>
<evidence type="ECO:0000313" key="3">
    <source>
        <dbReference type="EMBL" id="CAF4434302.1"/>
    </source>
</evidence>
<feature type="compositionally biased region" description="Polar residues" evidence="2">
    <location>
        <begin position="92"/>
        <end position="101"/>
    </location>
</feature>
<proteinExistence type="predicted"/>
<dbReference type="Proteomes" id="UP000663868">
    <property type="component" value="Unassembled WGS sequence"/>
</dbReference>
<organism evidence="3 4">
    <name type="scientific">Adineta steineri</name>
    <dbReference type="NCBI Taxonomy" id="433720"/>
    <lineage>
        <taxon>Eukaryota</taxon>
        <taxon>Metazoa</taxon>
        <taxon>Spiralia</taxon>
        <taxon>Gnathifera</taxon>
        <taxon>Rotifera</taxon>
        <taxon>Eurotatoria</taxon>
        <taxon>Bdelloidea</taxon>
        <taxon>Adinetida</taxon>
        <taxon>Adinetidae</taxon>
        <taxon>Adineta</taxon>
    </lineage>
</organism>
<evidence type="ECO:0000256" key="1">
    <source>
        <dbReference type="SAM" id="Coils"/>
    </source>
</evidence>
<comment type="caution">
    <text evidence="3">The sequence shown here is derived from an EMBL/GenBank/DDBJ whole genome shotgun (WGS) entry which is preliminary data.</text>
</comment>
<gene>
    <name evidence="3" type="ORF">KXQ929_LOCUS52976</name>
</gene>
<evidence type="ECO:0000256" key="2">
    <source>
        <dbReference type="SAM" id="MobiDB-lite"/>
    </source>
</evidence>
<sequence length="112" mass="13044">CRVKDSITADLEGQIRNLEREITSNNYPTIPIQPIESTVSKAEYEKLDQELNSTKKRMDGLLSEIKMKESLNNKLEQDLRFLKKLHDEQLEQHFQSSTTDAEQLHTDSRVLK</sequence>
<feature type="coiled-coil region" evidence="1">
    <location>
        <begin position="44"/>
        <end position="92"/>
    </location>
</feature>
<reference evidence="3" key="1">
    <citation type="submission" date="2021-02" db="EMBL/GenBank/DDBJ databases">
        <authorList>
            <person name="Nowell W R."/>
        </authorList>
    </citation>
    <scope>NUCLEOTIDE SEQUENCE</scope>
</reference>
<dbReference type="EMBL" id="CAJOBB010029082">
    <property type="protein sequence ID" value="CAF4434302.1"/>
    <property type="molecule type" value="Genomic_DNA"/>
</dbReference>
<feature type="non-terminal residue" evidence="3">
    <location>
        <position position="112"/>
    </location>
</feature>